<evidence type="ECO:0000313" key="8">
    <source>
        <dbReference type="Proteomes" id="UP000199206"/>
    </source>
</evidence>
<dbReference type="InterPro" id="IPR001173">
    <property type="entry name" value="Glyco_trans_2-like"/>
</dbReference>
<reference evidence="8" key="1">
    <citation type="submission" date="2016-10" db="EMBL/GenBank/DDBJ databases">
        <authorList>
            <person name="Varghese N."/>
            <person name="Submissions S."/>
        </authorList>
    </citation>
    <scope>NUCLEOTIDE SEQUENCE [LARGE SCALE GENOMIC DNA]</scope>
    <source>
        <strain evidence="8">S6-262</strain>
    </source>
</reference>
<dbReference type="AlphaFoldDB" id="A0A1H8DUJ1"/>
<dbReference type="Pfam" id="PF00535">
    <property type="entry name" value="Glycos_transf_2"/>
    <property type="match status" value="1"/>
</dbReference>
<dbReference type="OrthoDB" id="114108at2"/>
<feature type="domain" description="Glycosyltransferase 2-like" evidence="6">
    <location>
        <begin position="13"/>
        <end position="150"/>
    </location>
</feature>
<evidence type="ECO:0000256" key="1">
    <source>
        <dbReference type="ARBA" id="ARBA00004236"/>
    </source>
</evidence>
<evidence type="ECO:0000256" key="2">
    <source>
        <dbReference type="ARBA" id="ARBA00022475"/>
    </source>
</evidence>
<keyword evidence="5" id="KW-0472">Membrane</keyword>
<evidence type="ECO:0000259" key="6">
    <source>
        <dbReference type="Pfam" id="PF00535"/>
    </source>
</evidence>
<name>A0A1H8DUJ1_9SPHN</name>
<comment type="subcellular location">
    <subcellularLocation>
        <location evidence="1">Cell membrane</location>
    </subcellularLocation>
</comment>
<dbReference type="STRING" id="1166340.SAMN05192583_2062"/>
<organism evidence="7 8">
    <name type="scientific">Sphingomonas gellani</name>
    <dbReference type="NCBI Taxonomy" id="1166340"/>
    <lineage>
        <taxon>Bacteria</taxon>
        <taxon>Pseudomonadati</taxon>
        <taxon>Pseudomonadota</taxon>
        <taxon>Alphaproteobacteria</taxon>
        <taxon>Sphingomonadales</taxon>
        <taxon>Sphingomonadaceae</taxon>
        <taxon>Sphingomonas</taxon>
    </lineage>
</organism>
<evidence type="ECO:0000256" key="5">
    <source>
        <dbReference type="ARBA" id="ARBA00023136"/>
    </source>
</evidence>
<protein>
    <submittedName>
        <fullName evidence="7">Glycosyltransferase like family 2</fullName>
    </submittedName>
</protein>
<evidence type="ECO:0000256" key="3">
    <source>
        <dbReference type="ARBA" id="ARBA00022676"/>
    </source>
</evidence>
<dbReference type="GO" id="GO:0005886">
    <property type="term" value="C:plasma membrane"/>
    <property type="evidence" value="ECO:0007669"/>
    <property type="project" value="UniProtKB-SubCell"/>
</dbReference>
<dbReference type="InterPro" id="IPR029044">
    <property type="entry name" value="Nucleotide-diphossugar_trans"/>
</dbReference>
<keyword evidence="3" id="KW-0328">Glycosyltransferase</keyword>
<keyword evidence="4 7" id="KW-0808">Transferase</keyword>
<evidence type="ECO:0000313" key="7">
    <source>
        <dbReference type="EMBL" id="SEN10883.1"/>
    </source>
</evidence>
<proteinExistence type="predicted"/>
<dbReference type="SUPFAM" id="SSF53448">
    <property type="entry name" value="Nucleotide-diphospho-sugar transferases"/>
    <property type="match status" value="1"/>
</dbReference>
<dbReference type="EMBL" id="FOCF01000004">
    <property type="protein sequence ID" value="SEN10883.1"/>
    <property type="molecule type" value="Genomic_DNA"/>
</dbReference>
<accession>A0A1H8DUJ1</accession>
<dbReference type="Gene3D" id="3.90.550.10">
    <property type="entry name" value="Spore Coat Polysaccharide Biosynthesis Protein SpsA, Chain A"/>
    <property type="match status" value="1"/>
</dbReference>
<dbReference type="PANTHER" id="PTHR43646">
    <property type="entry name" value="GLYCOSYLTRANSFERASE"/>
    <property type="match status" value="1"/>
</dbReference>
<sequence>MTTHSSSIRHVAIALPAKDEEGCLPACLTALDAAAAFYGGPVTVVVLANNCTDGTVGTLRAARLRHARLDWRAVSLLPGARHAGWARRLAFDAAADLLVQPGDILASTDADTCVAPDWIVRMLAHCDAGADAVAGRALTRRADRASLGKRAAGRLNMLGRYYTALDWLRADMTPEAHDPWPRHFYEGGASIALTLDLYRRIGGAPTPSLAEDRALFAAVRAAGGQVRHPLDVRVFTSSRLEGRAPGGMADAFARWIAQDEGEPLHETYAFPAALDPENAVPADQLSFRTLPTAVATAGATIRARRSRAAPQVQPIAIPPLLRDDLDRPVQQVSECGDGVVPGLGIVGLPRPVDQQQVAA</sequence>
<keyword evidence="8" id="KW-1185">Reference proteome</keyword>
<gene>
    <name evidence="7" type="ORF">SAMN05192583_2062</name>
</gene>
<dbReference type="GO" id="GO:0016757">
    <property type="term" value="F:glycosyltransferase activity"/>
    <property type="evidence" value="ECO:0007669"/>
    <property type="project" value="UniProtKB-KW"/>
</dbReference>
<dbReference type="Proteomes" id="UP000199206">
    <property type="component" value="Unassembled WGS sequence"/>
</dbReference>
<evidence type="ECO:0000256" key="4">
    <source>
        <dbReference type="ARBA" id="ARBA00022679"/>
    </source>
</evidence>
<dbReference type="PANTHER" id="PTHR43646:SF2">
    <property type="entry name" value="GLYCOSYLTRANSFERASE 2-LIKE DOMAIN-CONTAINING PROTEIN"/>
    <property type="match status" value="1"/>
</dbReference>
<keyword evidence="2" id="KW-1003">Cell membrane</keyword>